<gene>
    <name evidence="1" type="ORF">HMPREF0551_0299</name>
</gene>
<protein>
    <submittedName>
        <fullName evidence="1">HAD hydrolase, family IA, variant 3</fullName>
    </submittedName>
</protein>
<dbReference type="PANTHER" id="PTHR43611">
    <property type="entry name" value="ALPHA-D-GLUCOSE 1-PHOSPHATE PHOSPHATASE"/>
    <property type="match status" value="1"/>
</dbReference>
<proteinExistence type="predicted"/>
<dbReference type="RefSeq" id="WP_005672156.1">
    <property type="nucleotide sequence ID" value="NZ_CP146288.1"/>
</dbReference>
<dbReference type="SUPFAM" id="SSF56784">
    <property type="entry name" value="HAD-like"/>
    <property type="match status" value="1"/>
</dbReference>
<organism evidence="1 2">
    <name type="scientific">Lautropia mirabilis ATCC 51599</name>
    <dbReference type="NCBI Taxonomy" id="887898"/>
    <lineage>
        <taxon>Bacteria</taxon>
        <taxon>Pseudomonadati</taxon>
        <taxon>Pseudomonadota</taxon>
        <taxon>Betaproteobacteria</taxon>
        <taxon>Burkholderiales</taxon>
        <taxon>Burkholderiaceae</taxon>
        <taxon>Lautropia</taxon>
    </lineage>
</organism>
<dbReference type="eggNOG" id="COG1011">
    <property type="taxonomic scope" value="Bacteria"/>
</dbReference>
<accession>E7RTN0</accession>
<dbReference type="Pfam" id="PF00702">
    <property type="entry name" value="Hydrolase"/>
    <property type="match status" value="1"/>
</dbReference>
<dbReference type="InterPro" id="IPR036412">
    <property type="entry name" value="HAD-like_sf"/>
</dbReference>
<dbReference type="Proteomes" id="UP000011021">
    <property type="component" value="Unassembled WGS sequence"/>
</dbReference>
<dbReference type="Gene3D" id="3.40.50.1000">
    <property type="entry name" value="HAD superfamily/HAD-like"/>
    <property type="match status" value="1"/>
</dbReference>
<evidence type="ECO:0000313" key="2">
    <source>
        <dbReference type="Proteomes" id="UP000011021"/>
    </source>
</evidence>
<sequence>MSEYTTVPSGSTTATDTAPTVDAVVFDLGGVLVDWNPRYLYRKIFSTEAEVEDFLARVCTAEWNQEQDRGRPWAEAVKLLQAQFPQYADEIAAYHLRWPETLNGELPESVALLEQLRSEPVRLLALTNWSAETFPVARERFAFLQWFEDIIVSGEEKVIKPEAEIFGLLVQRHGLMPERTVFIDDSLRNVEAARALGFRGIHFTGTDSLRNGLQALGLLQHA</sequence>
<dbReference type="CDD" id="cd02603">
    <property type="entry name" value="HAD_sEH-N_like"/>
    <property type="match status" value="1"/>
</dbReference>
<name>E7RTN0_9BURK</name>
<dbReference type="SFLD" id="SFLDG01129">
    <property type="entry name" value="C1.5:_HAD__Beta-PGM__Phosphata"/>
    <property type="match status" value="1"/>
</dbReference>
<comment type="caution">
    <text evidence="1">The sequence shown here is derived from an EMBL/GenBank/DDBJ whole genome shotgun (WGS) entry which is preliminary data.</text>
</comment>
<evidence type="ECO:0000313" key="1">
    <source>
        <dbReference type="EMBL" id="EFV96116.1"/>
    </source>
</evidence>
<keyword evidence="1" id="KW-0378">Hydrolase</keyword>
<dbReference type="InterPro" id="IPR006439">
    <property type="entry name" value="HAD-SF_hydro_IA"/>
</dbReference>
<dbReference type="Gene3D" id="1.10.150.240">
    <property type="entry name" value="Putative phosphatase, domain 2"/>
    <property type="match status" value="1"/>
</dbReference>
<dbReference type="InterPro" id="IPR023198">
    <property type="entry name" value="PGP-like_dom2"/>
</dbReference>
<dbReference type="STRING" id="887898.HMPREF0551_0299"/>
<reference evidence="1 2" key="1">
    <citation type="submission" date="2010-12" db="EMBL/GenBank/DDBJ databases">
        <authorList>
            <person name="Muzny D."/>
            <person name="Qin X."/>
            <person name="Deng J."/>
            <person name="Jiang H."/>
            <person name="Liu Y."/>
            <person name="Qu J."/>
            <person name="Song X.-Z."/>
            <person name="Zhang L."/>
            <person name="Thornton R."/>
            <person name="Coyle M."/>
            <person name="Francisco L."/>
            <person name="Jackson L."/>
            <person name="Javaid M."/>
            <person name="Korchina V."/>
            <person name="Kovar C."/>
            <person name="Mata R."/>
            <person name="Mathew T."/>
            <person name="Ngo R."/>
            <person name="Nguyen L."/>
            <person name="Nguyen N."/>
            <person name="Okwuonu G."/>
            <person name="Ongeri F."/>
            <person name="Pham C."/>
            <person name="Simmons D."/>
            <person name="Wilczek-Boney K."/>
            <person name="Hale W."/>
            <person name="Jakkamsetti A."/>
            <person name="Pham P."/>
            <person name="Ruth R."/>
            <person name="San Lucas F."/>
            <person name="Warren J."/>
            <person name="Zhang J."/>
            <person name="Zhao Z."/>
            <person name="Zhou C."/>
            <person name="Zhu D."/>
            <person name="Lee S."/>
            <person name="Bess C."/>
            <person name="Blankenburg K."/>
            <person name="Forbes L."/>
            <person name="Fu Q."/>
            <person name="Gubbala S."/>
            <person name="Hirani K."/>
            <person name="Jayaseelan J.C."/>
            <person name="Lara F."/>
            <person name="Munidasa M."/>
            <person name="Palculict T."/>
            <person name="Patil S."/>
            <person name="Pu L.-L."/>
            <person name="Saada N."/>
            <person name="Tang L."/>
            <person name="Weissenberger G."/>
            <person name="Zhu Y."/>
            <person name="Hemphill L."/>
            <person name="Shang Y."/>
            <person name="Youmans B."/>
            <person name="Ayvaz T."/>
            <person name="Ross M."/>
            <person name="Santibanez J."/>
            <person name="Aqrawi P."/>
            <person name="Gross S."/>
            <person name="Joshi V."/>
            <person name="Fowler G."/>
            <person name="Nazareth L."/>
            <person name="Reid J."/>
            <person name="Worley K."/>
            <person name="Petrosino J."/>
            <person name="Highlander S."/>
            <person name="Gibbs R."/>
        </authorList>
    </citation>
    <scope>NUCLEOTIDE SEQUENCE [LARGE SCALE GENOMIC DNA]</scope>
    <source>
        <strain evidence="1 2">ATCC 51599</strain>
    </source>
</reference>
<dbReference type="GO" id="GO:0016787">
    <property type="term" value="F:hydrolase activity"/>
    <property type="evidence" value="ECO:0007669"/>
    <property type="project" value="UniProtKB-KW"/>
</dbReference>
<dbReference type="SFLD" id="SFLDS00003">
    <property type="entry name" value="Haloacid_Dehalogenase"/>
    <property type="match status" value="1"/>
</dbReference>
<dbReference type="InterPro" id="IPR023214">
    <property type="entry name" value="HAD_sf"/>
</dbReference>
<dbReference type="NCBIfam" id="TIGR01509">
    <property type="entry name" value="HAD-SF-IA-v3"/>
    <property type="match status" value="1"/>
</dbReference>
<dbReference type="PRINTS" id="PR00413">
    <property type="entry name" value="HADHALOGNASE"/>
</dbReference>
<keyword evidence="2" id="KW-1185">Reference proteome</keyword>
<dbReference type="HOGENOM" id="CLU_045011_9_1_4"/>
<dbReference type="PANTHER" id="PTHR43611:SF3">
    <property type="entry name" value="FLAVIN MONONUCLEOTIDE HYDROLASE 1, CHLOROPLATIC"/>
    <property type="match status" value="1"/>
</dbReference>
<dbReference type="AlphaFoldDB" id="E7RTN0"/>
<dbReference type="EMBL" id="AEQP01000001">
    <property type="protein sequence ID" value="EFV96116.1"/>
    <property type="molecule type" value="Genomic_DNA"/>
</dbReference>